<evidence type="ECO:0000313" key="2">
    <source>
        <dbReference type="Proteomes" id="UP000001055"/>
    </source>
</evidence>
<dbReference type="GeneID" id="5968934"/>
<dbReference type="RefSeq" id="XP_001792089.1">
    <property type="nucleotide sequence ID" value="XM_001792037.1"/>
</dbReference>
<accession>Q0V3G3</accession>
<dbReference type="eggNOG" id="ENOG502SXMX">
    <property type="taxonomic scope" value="Eukaryota"/>
</dbReference>
<sequence>MGKNTKFVAAFIDDISDSKLSGFPSQATTIAKDQDFRLDMQGVQINNQTRITSLKKAAPRTVAHVLVPTDDSWTPQQIKDALTNSINI</sequence>
<protein>
    <submittedName>
        <fullName evidence="1">Uncharacterized protein</fullName>
    </submittedName>
</protein>
<proteinExistence type="predicted"/>
<dbReference type="VEuPathDB" id="FungiDB:JI435_014510"/>
<dbReference type="InParanoid" id="Q0V3G3"/>
<reference evidence="2" key="1">
    <citation type="journal article" date="2007" name="Plant Cell">
        <title>Dothideomycete-plant interactions illuminated by genome sequencing and EST analysis of the wheat pathogen Stagonospora nodorum.</title>
        <authorList>
            <person name="Hane J.K."/>
            <person name="Lowe R.G."/>
            <person name="Solomon P.S."/>
            <person name="Tan K.C."/>
            <person name="Schoch C.L."/>
            <person name="Spatafora J.W."/>
            <person name="Crous P.W."/>
            <person name="Kodira C."/>
            <person name="Birren B.W."/>
            <person name="Galagan J.E."/>
            <person name="Torriani S.F."/>
            <person name="McDonald B.A."/>
            <person name="Oliver R.P."/>
        </authorList>
    </citation>
    <scope>NUCLEOTIDE SEQUENCE [LARGE SCALE GENOMIC DNA]</scope>
    <source>
        <strain evidence="2">SN15 / ATCC MYA-4574 / FGSC 10173</strain>
    </source>
</reference>
<organism evidence="1 2">
    <name type="scientific">Phaeosphaeria nodorum (strain SN15 / ATCC MYA-4574 / FGSC 10173)</name>
    <name type="common">Glume blotch fungus</name>
    <name type="synonym">Parastagonospora nodorum</name>
    <dbReference type="NCBI Taxonomy" id="321614"/>
    <lineage>
        <taxon>Eukaryota</taxon>
        <taxon>Fungi</taxon>
        <taxon>Dikarya</taxon>
        <taxon>Ascomycota</taxon>
        <taxon>Pezizomycotina</taxon>
        <taxon>Dothideomycetes</taxon>
        <taxon>Pleosporomycetidae</taxon>
        <taxon>Pleosporales</taxon>
        <taxon>Pleosporineae</taxon>
        <taxon>Phaeosphaeriaceae</taxon>
        <taxon>Parastagonospora</taxon>
    </lineage>
</organism>
<dbReference type="HOGENOM" id="CLU_153361_0_0_1"/>
<dbReference type="Proteomes" id="UP000001055">
    <property type="component" value="Unassembled WGS sequence"/>
</dbReference>
<dbReference type="OMA" id="THGEHEL"/>
<name>Q0V3G3_PHANO</name>
<dbReference type="AlphaFoldDB" id="Q0V3G3"/>
<gene>
    <name evidence="1" type="ORF">SNOG_01451</name>
</gene>
<dbReference type="EMBL" id="CH445326">
    <property type="protein sequence ID" value="EAT91100.1"/>
    <property type="molecule type" value="Genomic_DNA"/>
</dbReference>
<dbReference type="KEGG" id="pno:SNOG_01451"/>
<evidence type="ECO:0000313" key="1">
    <source>
        <dbReference type="EMBL" id="EAT91100.1"/>
    </source>
</evidence>